<dbReference type="Ensembl" id="ENSVKKT00000010379.1">
    <property type="protein sequence ID" value="ENSVKKP00000010130.1"/>
    <property type="gene ID" value="ENSVKKG00000007133.1"/>
</dbReference>
<dbReference type="PROSITE" id="PS51158">
    <property type="entry name" value="ALPHA_KINASE"/>
    <property type="match status" value="1"/>
</dbReference>
<dbReference type="PANTHER" id="PTHR47091:SF1">
    <property type="entry name" value="ALPHA-PROTEIN KINASE 3"/>
    <property type="match status" value="1"/>
</dbReference>
<keyword evidence="4" id="KW-1015">Disulfide bond</keyword>
<evidence type="ECO:0000256" key="5">
    <source>
        <dbReference type="ARBA" id="ARBA00023319"/>
    </source>
</evidence>
<dbReference type="PANTHER" id="PTHR47091">
    <property type="entry name" value="ALPHA-PROTEIN KINASE 2-RELATED"/>
    <property type="match status" value="1"/>
</dbReference>
<dbReference type="Gene3D" id="3.20.200.10">
    <property type="entry name" value="MHCK/EF2 kinase"/>
    <property type="match status" value="1"/>
</dbReference>
<dbReference type="InterPro" id="IPR004166">
    <property type="entry name" value="a-kinase_dom"/>
</dbReference>
<dbReference type="GO" id="GO:0005524">
    <property type="term" value="F:ATP binding"/>
    <property type="evidence" value="ECO:0007669"/>
    <property type="project" value="InterPro"/>
</dbReference>
<reference evidence="8" key="2">
    <citation type="submission" date="2025-09" db="UniProtKB">
        <authorList>
            <consortium name="Ensembl"/>
        </authorList>
    </citation>
    <scope>IDENTIFICATION</scope>
</reference>
<protein>
    <recommendedName>
        <fullName evidence="7">Alpha-type protein kinase domain-containing protein</fullName>
    </recommendedName>
</protein>
<keyword evidence="9" id="KW-1185">Reference proteome</keyword>
<evidence type="ECO:0000256" key="6">
    <source>
        <dbReference type="SAM" id="MobiDB-lite"/>
    </source>
</evidence>
<accession>A0A8D2JAM4</accession>
<keyword evidence="2" id="KW-0808">Transferase</keyword>
<keyword evidence="1" id="KW-0723">Serine/threonine-protein kinase</keyword>
<dbReference type="GO" id="GO:0005634">
    <property type="term" value="C:nucleus"/>
    <property type="evidence" value="ECO:0007669"/>
    <property type="project" value="TreeGrafter"/>
</dbReference>
<evidence type="ECO:0000313" key="8">
    <source>
        <dbReference type="Ensembl" id="ENSVKKP00000010130.1"/>
    </source>
</evidence>
<dbReference type="Proteomes" id="UP000694545">
    <property type="component" value="Unplaced"/>
</dbReference>
<feature type="region of interest" description="Disordered" evidence="6">
    <location>
        <begin position="143"/>
        <end position="219"/>
    </location>
</feature>
<evidence type="ECO:0000256" key="1">
    <source>
        <dbReference type="ARBA" id="ARBA00022527"/>
    </source>
</evidence>
<evidence type="ECO:0000256" key="2">
    <source>
        <dbReference type="ARBA" id="ARBA00022679"/>
    </source>
</evidence>
<organism evidence="8 9">
    <name type="scientific">Varanus komodoensis</name>
    <name type="common">Komodo dragon</name>
    <dbReference type="NCBI Taxonomy" id="61221"/>
    <lineage>
        <taxon>Eukaryota</taxon>
        <taxon>Metazoa</taxon>
        <taxon>Chordata</taxon>
        <taxon>Craniata</taxon>
        <taxon>Vertebrata</taxon>
        <taxon>Euteleostomi</taxon>
        <taxon>Lepidosauria</taxon>
        <taxon>Squamata</taxon>
        <taxon>Bifurcata</taxon>
        <taxon>Unidentata</taxon>
        <taxon>Episquamata</taxon>
        <taxon>Toxicofera</taxon>
        <taxon>Anguimorpha</taxon>
        <taxon>Paleoanguimorpha</taxon>
        <taxon>Varanoidea</taxon>
        <taxon>Varanidae</taxon>
        <taxon>Varanus</taxon>
    </lineage>
</organism>
<dbReference type="InterPro" id="IPR011009">
    <property type="entry name" value="Kinase-like_dom_sf"/>
</dbReference>
<dbReference type="SMART" id="SM00811">
    <property type="entry name" value="Alpha_kinase"/>
    <property type="match status" value="1"/>
</dbReference>
<feature type="domain" description="Alpha-type protein kinase" evidence="7">
    <location>
        <begin position="1"/>
        <end position="144"/>
    </location>
</feature>
<proteinExistence type="predicted"/>
<dbReference type="GO" id="GO:0004674">
    <property type="term" value="F:protein serine/threonine kinase activity"/>
    <property type="evidence" value="ECO:0007669"/>
    <property type="project" value="UniProtKB-KW"/>
</dbReference>
<feature type="compositionally biased region" description="Basic and acidic residues" evidence="6">
    <location>
        <begin position="197"/>
        <end position="211"/>
    </location>
</feature>
<dbReference type="Pfam" id="PF02816">
    <property type="entry name" value="Alpha_kinase"/>
    <property type="match status" value="1"/>
</dbReference>
<reference evidence="8" key="1">
    <citation type="submission" date="2025-08" db="UniProtKB">
        <authorList>
            <consortium name="Ensembl"/>
        </authorList>
    </citation>
    <scope>IDENTIFICATION</scope>
</reference>
<evidence type="ECO:0000256" key="3">
    <source>
        <dbReference type="ARBA" id="ARBA00022777"/>
    </source>
</evidence>
<name>A0A8D2JAM4_VARKO</name>
<sequence>MNSSREYCKIFAAEARAIPAFGPVPEIIPLYLIYRPANNIPYATMEEDLPGQFERYCGREAPAGSSEVGQKCCAFQHWLYQWTNGNILVTDLEGVGWKVTNVRIATKTKGYQGLKENCCPSSLEQFVLSHQCNRYCELLALKNLEPPQPPPKGKGSRSPVTARKAPSAQSSPQLQKKGPVSPQAARKGSVSPKSARRGPDSAAEPRARGGDSGRAGRPQ</sequence>
<keyword evidence="5" id="KW-0393">Immunoglobulin domain</keyword>
<evidence type="ECO:0000313" key="9">
    <source>
        <dbReference type="Proteomes" id="UP000694545"/>
    </source>
</evidence>
<dbReference type="GO" id="GO:0055013">
    <property type="term" value="P:cardiac muscle cell development"/>
    <property type="evidence" value="ECO:0007669"/>
    <property type="project" value="TreeGrafter"/>
</dbReference>
<dbReference type="AlphaFoldDB" id="A0A8D2JAM4"/>
<dbReference type="SUPFAM" id="SSF56112">
    <property type="entry name" value="Protein kinase-like (PK-like)"/>
    <property type="match status" value="1"/>
</dbReference>
<evidence type="ECO:0000256" key="4">
    <source>
        <dbReference type="ARBA" id="ARBA00023157"/>
    </source>
</evidence>
<keyword evidence="3" id="KW-0418">Kinase</keyword>
<evidence type="ECO:0000259" key="7">
    <source>
        <dbReference type="PROSITE" id="PS51158"/>
    </source>
</evidence>
<dbReference type="OMA" id="HPQGCKI"/>